<dbReference type="PANTHER" id="PTHR12277:SF81">
    <property type="entry name" value="PROTEIN ABHD13"/>
    <property type="match status" value="1"/>
</dbReference>
<dbReference type="RefSeq" id="WP_191154130.1">
    <property type="nucleotide sequence ID" value="NZ_JACWUN010000003.1"/>
</dbReference>
<dbReference type="InterPro" id="IPR022742">
    <property type="entry name" value="Hydrolase_4"/>
</dbReference>
<organism evidence="2 3">
    <name type="scientific">Pelovirga terrestris</name>
    <dbReference type="NCBI Taxonomy" id="2771352"/>
    <lineage>
        <taxon>Bacteria</taxon>
        <taxon>Pseudomonadati</taxon>
        <taxon>Thermodesulfobacteriota</taxon>
        <taxon>Desulfuromonadia</taxon>
        <taxon>Geobacterales</taxon>
        <taxon>Geobacteraceae</taxon>
        <taxon>Pelovirga</taxon>
    </lineage>
</organism>
<keyword evidence="2" id="KW-0378">Hydrolase</keyword>
<dbReference type="AlphaFoldDB" id="A0A8J6QQD4"/>
<accession>A0A8J6QQD4</accession>
<name>A0A8J6QQD4_9BACT</name>
<keyword evidence="3" id="KW-1185">Reference proteome</keyword>
<evidence type="ECO:0000259" key="1">
    <source>
        <dbReference type="Pfam" id="PF12146"/>
    </source>
</evidence>
<dbReference type="PANTHER" id="PTHR12277">
    <property type="entry name" value="ALPHA/BETA HYDROLASE DOMAIN-CONTAINING PROTEIN"/>
    <property type="match status" value="1"/>
</dbReference>
<dbReference type="Pfam" id="PF12146">
    <property type="entry name" value="Hydrolase_4"/>
    <property type="match status" value="1"/>
</dbReference>
<evidence type="ECO:0000313" key="2">
    <source>
        <dbReference type="EMBL" id="MBD1399865.1"/>
    </source>
</evidence>
<reference evidence="2" key="1">
    <citation type="submission" date="2020-09" db="EMBL/GenBank/DDBJ databases">
        <title>Pelobacter alkaliphilus sp. nov., a novel anaerobic arsenate-reducing bacterium from terrestrial mud volcano.</title>
        <authorList>
            <person name="Khomyakova M.A."/>
            <person name="Merkel A.Y."/>
            <person name="Slobodkin A.I."/>
        </authorList>
    </citation>
    <scope>NUCLEOTIDE SEQUENCE</scope>
    <source>
        <strain evidence="2">M08fum</strain>
    </source>
</reference>
<dbReference type="SUPFAM" id="SSF53474">
    <property type="entry name" value="alpha/beta-Hydrolases"/>
    <property type="match status" value="1"/>
</dbReference>
<feature type="domain" description="Serine aminopeptidase S33" evidence="1">
    <location>
        <begin position="46"/>
        <end position="153"/>
    </location>
</feature>
<dbReference type="Gene3D" id="3.40.50.1820">
    <property type="entry name" value="alpha/beta hydrolase"/>
    <property type="match status" value="1"/>
</dbReference>
<sequence>MHDLLNHPLISQRYFFPRRGFLPEPVVVEVEGAQLACYYHEVDPQAKTLVHFHGNGEIVDDWLDGFVEAIAQIGCNCFLAEYRGYGSSTGEPQLGKMLEDVKATIAALQLPPEQLLIFGRSVGAIFALEAVRLFPGVAGLVIESGIADVRERLLLRVHPQELGVSLPEFDRAVDAHLNHQQKIAAYPGPLLVMHTRNDGLVGVHHAEHLYQWASGRKELKIFPQGNHNDIMFVNAQEYFSTLYRFIDSLDHYREQ</sequence>
<dbReference type="EMBL" id="JACWUN010000003">
    <property type="protein sequence ID" value="MBD1399865.1"/>
    <property type="molecule type" value="Genomic_DNA"/>
</dbReference>
<dbReference type="GO" id="GO:0016787">
    <property type="term" value="F:hydrolase activity"/>
    <property type="evidence" value="ECO:0007669"/>
    <property type="project" value="UniProtKB-KW"/>
</dbReference>
<evidence type="ECO:0000313" key="3">
    <source>
        <dbReference type="Proteomes" id="UP000632828"/>
    </source>
</evidence>
<gene>
    <name evidence="2" type="ORF">ICT70_04195</name>
</gene>
<proteinExistence type="predicted"/>
<dbReference type="InterPro" id="IPR029058">
    <property type="entry name" value="AB_hydrolase_fold"/>
</dbReference>
<protein>
    <submittedName>
        <fullName evidence="2">Alpha/beta fold hydrolase</fullName>
    </submittedName>
</protein>
<dbReference type="Proteomes" id="UP000632828">
    <property type="component" value="Unassembled WGS sequence"/>
</dbReference>
<comment type="caution">
    <text evidence="2">The sequence shown here is derived from an EMBL/GenBank/DDBJ whole genome shotgun (WGS) entry which is preliminary data.</text>
</comment>